<evidence type="ECO:0000256" key="3">
    <source>
        <dbReference type="RuleBase" id="RU361153"/>
    </source>
</evidence>
<keyword evidence="1 3" id="KW-0378">Hydrolase</keyword>
<evidence type="ECO:0000259" key="5">
    <source>
        <dbReference type="Pfam" id="PF00150"/>
    </source>
</evidence>
<keyword evidence="4" id="KW-0472">Membrane</keyword>
<keyword evidence="4" id="KW-0812">Transmembrane</keyword>
<organism evidence="6 7">
    <name type="scientific">Rhodococcoides fascians</name>
    <name type="common">Rhodococcus fascians</name>
    <dbReference type="NCBI Taxonomy" id="1828"/>
    <lineage>
        <taxon>Bacteria</taxon>
        <taxon>Bacillati</taxon>
        <taxon>Actinomycetota</taxon>
        <taxon>Actinomycetes</taxon>
        <taxon>Mycobacteriales</taxon>
        <taxon>Nocardiaceae</taxon>
        <taxon>Rhodococcoides</taxon>
    </lineage>
</organism>
<dbReference type="Pfam" id="PF00150">
    <property type="entry name" value="Cellulase"/>
    <property type="match status" value="1"/>
</dbReference>
<dbReference type="Gene3D" id="3.20.20.80">
    <property type="entry name" value="Glycosidases"/>
    <property type="match status" value="1"/>
</dbReference>
<name>A0A143QLR4_RHOFA</name>
<evidence type="ECO:0000256" key="2">
    <source>
        <dbReference type="ARBA" id="ARBA00023295"/>
    </source>
</evidence>
<dbReference type="KEGG" id="rhs:A3Q41_02110"/>
<keyword evidence="7" id="KW-1185">Reference proteome</keyword>
<accession>A0A143QLR4</accession>
<dbReference type="SUPFAM" id="SSF51445">
    <property type="entry name" value="(Trans)glycosidases"/>
    <property type="match status" value="1"/>
</dbReference>
<dbReference type="Pfam" id="PF08310">
    <property type="entry name" value="LGFP"/>
    <property type="match status" value="1"/>
</dbReference>
<evidence type="ECO:0000313" key="7">
    <source>
        <dbReference type="Proteomes" id="UP000076038"/>
    </source>
</evidence>
<sequence>MSRSGRQIVSRRLFIGTVAAGSVVGALTMAGFDSPTRTLGPAENPPETAPVPVGYSTGSSLLFGATTDVDRILDVIAASHGTVVRIDIMWHVVQPNPATYDWSMVDYVVDAARARNLNILGVLWSCPTWAGYGTAPTVTTRPASAAAFGAFAGTVAGRYDGRISAYEIWNEPNGRQFFAPTPDAAFYTSMVRAAYPKIKAASPTATIVAGAMGPADNSDGKVHAIEFLNRMYTAGLHGHFDALSFHPYEYAAPLAIGALYDNSPMRQMVEMHSIMRRYGDGDKKIWITEYGAPTTILTPQQQSDLIMNTLLQWTEVSYAGAFYIYTVRDANSSSDDDEDRFGVVNTDYTSKSALATVATLQLAGLPARQEAILFGSNRDSPLGAPITPVYEMGGGFAQEHVNGTRFLTNNGWFSSPVAVGSIARRWQLVPIAPFANGTQDFDNPAGFRVFSHATYGTHAVHGAILAAWTTAHGFPTTDEYPYADGVAIDFVNGRIAWSPTTGTTSS</sequence>
<feature type="domain" description="Glycoside hydrolase family 5" evidence="5">
    <location>
        <begin position="58"/>
        <end position="300"/>
    </location>
</feature>
<dbReference type="GO" id="GO:0004553">
    <property type="term" value="F:hydrolase activity, hydrolyzing O-glycosyl compounds"/>
    <property type="evidence" value="ECO:0007669"/>
    <property type="project" value="InterPro"/>
</dbReference>
<feature type="transmembrane region" description="Helical" evidence="4">
    <location>
        <begin position="12"/>
        <end position="32"/>
    </location>
</feature>
<reference evidence="6 7" key="1">
    <citation type="journal article" date="2016" name="Genome Announc.">
        <title>Complete Genome and Plasmid Sequences for Rhodococcus fascians D188 and Draft Sequences for Rhodococcus Isolates PBTS 1 and PBTS 2.</title>
        <authorList>
            <person name="Stamler R.A."/>
            <person name="Vereecke D."/>
            <person name="Zhang Y."/>
            <person name="Schilkey F."/>
            <person name="Devitt N."/>
            <person name="Randall J.J."/>
        </authorList>
    </citation>
    <scope>NUCLEOTIDE SEQUENCE [LARGE SCALE GENOMIC DNA]</scope>
    <source>
        <strain evidence="6 7">PBTS2</strain>
    </source>
</reference>
<dbReference type="PATRIC" id="fig|1653479.3.peg.2132"/>
<dbReference type="InterPro" id="IPR013207">
    <property type="entry name" value="LGFP"/>
</dbReference>
<keyword evidence="2 3" id="KW-0326">Glycosidase</keyword>
<dbReference type="AlphaFoldDB" id="A0A143QLR4"/>
<dbReference type="InterPro" id="IPR017853">
    <property type="entry name" value="GH"/>
</dbReference>
<gene>
    <name evidence="6" type="ORF">A3Q41_02110</name>
</gene>
<evidence type="ECO:0000313" key="6">
    <source>
        <dbReference type="EMBL" id="AMY23412.1"/>
    </source>
</evidence>
<dbReference type="GO" id="GO:0000272">
    <property type="term" value="P:polysaccharide catabolic process"/>
    <property type="evidence" value="ECO:0007669"/>
    <property type="project" value="InterPro"/>
</dbReference>
<dbReference type="EMBL" id="CP015220">
    <property type="protein sequence ID" value="AMY23412.1"/>
    <property type="molecule type" value="Genomic_DNA"/>
</dbReference>
<reference evidence="7" key="2">
    <citation type="submission" date="2016-04" db="EMBL/GenBank/DDBJ databases">
        <title>Complete Genome and Plasmid Sequences for Rhodococcus fascians D188 and Draft Sequences for Rhodococcus spp. Isolates PBTS 1 and PBTS 2.</title>
        <authorList>
            <person name="Stamer R."/>
            <person name="Vereecke D."/>
            <person name="Zhang Y."/>
            <person name="Schilkey F."/>
            <person name="Devitt N."/>
            <person name="Randall J."/>
        </authorList>
    </citation>
    <scope>NUCLEOTIDE SEQUENCE [LARGE SCALE GENOMIC DNA]</scope>
    <source>
        <strain evidence="7">PBTS2</strain>
    </source>
</reference>
<evidence type="ECO:0000256" key="4">
    <source>
        <dbReference type="SAM" id="Phobius"/>
    </source>
</evidence>
<dbReference type="PANTHER" id="PTHR12631:SF10">
    <property type="entry name" value="BETA-XYLOSIDASE-LIKE PROTEIN-RELATED"/>
    <property type="match status" value="1"/>
</dbReference>
<proteinExistence type="inferred from homology"/>
<comment type="similarity">
    <text evidence="3">Belongs to the glycosyl hydrolase 5 (cellulase A) family.</text>
</comment>
<dbReference type="InterPro" id="IPR001547">
    <property type="entry name" value="Glyco_hydro_5"/>
</dbReference>
<dbReference type="InterPro" id="IPR051923">
    <property type="entry name" value="Glycosyl_Hydrolase_39"/>
</dbReference>
<keyword evidence="4" id="KW-1133">Transmembrane helix</keyword>
<dbReference type="Proteomes" id="UP000076038">
    <property type="component" value="Chromosome"/>
</dbReference>
<evidence type="ECO:0000256" key="1">
    <source>
        <dbReference type="ARBA" id="ARBA00022801"/>
    </source>
</evidence>
<dbReference type="PANTHER" id="PTHR12631">
    <property type="entry name" value="ALPHA-L-IDURONIDASE"/>
    <property type="match status" value="1"/>
</dbReference>
<protein>
    <recommendedName>
        <fullName evidence="5">Glycoside hydrolase family 5 domain-containing protein</fullName>
    </recommendedName>
</protein>